<dbReference type="GO" id="GO:0005737">
    <property type="term" value="C:cytoplasm"/>
    <property type="evidence" value="ECO:0007669"/>
    <property type="project" value="TreeGrafter"/>
</dbReference>
<dbReference type="Proteomes" id="UP000247810">
    <property type="component" value="Unassembled WGS sequence"/>
</dbReference>
<keyword evidence="2 3" id="KW-0663">Pyridoxal phosphate</keyword>
<dbReference type="Pfam" id="PF01053">
    <property type="entry name" value="Cys_Met_Meta_PP"/>
    <property type="match status" value="1"/>
</dbReference>
<evidence type="ECO:0000313" key="5">
    <source>
        <dbReference type="EMBL" id="PYH94680.1"/>
    </source>
</evidence>
<proteinExistence type="inferred from homology"/>
<evidence type="ECO:0000256" key="2">
    <source>
        <dbReference type="ARBA" id="ARBA00022898"/>
    </source>
</evidence>
<evidence type="ECO:0000256" key="3">
    <source>
        <dbReference type="PIRSR" id="PIRSR001434-2"/>
    </source>
</evidence>
<keyword evidence="6" id="KW-1185">Reference proteome</keyword>
<gene>
    <name evidence="5" type="ORF">BO71DRAFT_352962</name>
</gene>
<dbReference type="GO" id="GO:0019346">
    <property type="term" value="P:transsulfuration"/>
    <property type="evidence" value="ECO:0007669"/>
    <property type="project" value="InterPro"/>
</dbReference>
<dbReference type="PIRSF" id="PIRSF001434">
    <property type="entry name" value="CGS"/>
    <property type="match status" value="1"/>
</dbReference>
<dbReference type="Gene3D" id="3.40.640.10">
    <property type="entry name" value="Type I PLP-dependent aspartate aminotransferase-like (Major domain)"/>
    <property type="match status" value="1"/>
</dbReference>
<dbReference type="EMBL" id="KZ825867">
    <property type="protein sequence ID" value="PYH94680.1"/>
    <property type="molecule type" value="Genomic_DNA"/>
</dbReference>
<dbReference type="AlphaFoldDB" id="A0A319DBD4"/>
<protein>
    <submittedName>
        <fullName evidence="5">Cystathionine gamma-synthase</fullName>
    </submittedName>
</protein>
<accession>A0A319DBD4</accession>
<evidence type="ECO:0000256" key="4">
    <source>
        <dbReference type="RuleBase" id="RU362118"/>
    </source>
</evidence>
<name>A0A319DBD4_9EURO</name>
<dbReference type="PANTHER" id="PTHR11808">
    <property type="entry name" value="TRANS-SULFURATION ENZYME FAMILY MEMBER"/>
    <property type="match status" value="1"/>
</dbReference>
<dbReference type="PROSITE" id="PS00868">
    <property type="entry name" value="CYS_MET_METAB_PP"/>
    <property type="match status" value="1"/>
</dbReference>
<dbReference type="InterPro" id="IPR054542">
    <property type="entry name" value="Cys_met_metab_PP"/>
</dbReference>
<dbReference type="GO" id="GO:0030170">
    <property type="term" value="F:pyridoxal phosphate binding"/>
    <property type="evidence" value="ECO:0007669"/>
    <property type="project" value="InterPro"/>
</dbReference>
<dbReference type="PANTHER" id="PTHR11808:SF35">
    <property type="entry name" value="CYSTATHIONINE GAMMA-SYNTHASE (AFU_ORTHOLOGUE AFUA_7G01590)"/>
    <property type="match status" value="1"/>
</dbReference>
<dbReference type="InterPro" id="IPR015424">
    <property type="entry name" value="PyrdxlP-dep_Trfase"/>
</dbReference>
<evidence type="ECO:0000256" key="1">
    <source>
        <dbReference type="ARBA" id="ARBA00001933"/>
    </source>
</evidence>
<dbReference type="SUPFAM" id="SSF53383">
    <property type="entry name" value="PLP-dependent transferases"/>
    <property type="match status" value="1"/>
</dbReference>
<dbReference type="Gene3D" id="3.90.1150.10">
    <property type="entry name" value="Aspartate Aminotransferase, domain 1"/>
    <property type="match status" value="1"/>
</dbReference>
<dbReference type="OrthoDB" id="3512640at2759"/>
<comment type="similarity">
    <text evidence="4">Belongs to the trans-sulfuration enzymes family.</text>
</comment>
<dbReference type="InterPro" id="IPR015421">
    <property type="entry name" value="PyrdxlP-dep_Trfase_major"/>
</dbReference>
<comment type="cofactor">
    <cofactor evidence="1 4">
        <name>pyridoxal 5'-phosphate</name>
        <dbReference type="ChEBI" id="CHEBI:597326"/>
    </cofactor>
</comment>
<organism evidence="5 6">
    <name type="scientific">Aspergillus ellipticus CBS 707.79</name>
    <dbReference type="NCBI Taxonomy" id="1448320"/>
    <lineage>
        <taxon>Eukaryota</taxon>
        <taxon>Fungi</taxon>
        <taxon>Dikarya</taxon>
        <taxon>Ascomycota</taxon>
        <taxon>Pezizomycotina</taxon>
        <taxon>Eurotiomycetes</taxon>
        <taxon>Eurotiomycetidae</taxon>
        <taxon>Eurotiales</taxon>
        <taxon>Aspergillaceae</taxon>
        <taxon>Aspergillus</taxon>
        <taxon>Aspergillus subgen. Circumdati</taxon>
    </lineage>
</organism>
<feature type="modified residue" description="N6-(pyridoxal phosphate)lysine" evidence="3">
    <location>
        <position position="191"/>
    </location>
</feature>
<dbReference type="GO" id="GO:0016846">
    <property type="term" value="F:carbon-sulfur lyase activity"/>
    <property type="evidence" value="ECO:0007669"/>
    <property type="project" value="TreeGrafter"/>
</dbReference>
<dbReference type="STRING" id="1448320.A0A319DBD4"/>
<reference evidence="5 6" key="1">
    <citation type="submission" date="2018-02" db="EMBL/GenBank/DDBJ databases">
        <title>The genomes of Aspergillus section Nigri reveals drivers in fungal speciation.</title>
        <authorList>
            <consortium name="DOE Joint Genome Institute"/>
            <person name="Vesth T.C."/>
            <person name="Nybo J."/>
            <person name="Theobald S."/>
            <person name="Brandl J."/>
            <person name="Frisvad J.C."/>
            <person name="Nielsen K.F."/>
            <person name="Lyhne E.K."/>
            <person name="Kogle M.E."/>
            <person name="Kuo A."/>
            <person name="Riley R."/>
            <person name="Clum A."/>
            <person name="Nolan M."/>
            <person name="Lipzen A."/>
            <person name="Salamov A."/>
            <person name="Henrissat B."/>
            <person name="Wiebenga A."/>
            <person name="De vries R.P."/>
            <person name="Grigoriev I.V."/>
            <person name="Mortensen U.H."/>
            <person name="Andersen M.R."/>
            <person name="Baker S.E."/>
        </authorList>
    </citation>
    <scope>NUCLEOTIDE SEQUENCE [LARGE SCALE GENOMIC DNA]</scope>
    <source>
        <strain evidence="5 6">CBS 707.79</strain>
    </source>
</reference>
<evidence type="ECO:0000313" key="6">
    <source>
        <dbReference type="Proteomes" id="UP000247810"/>
    </source>
</evidence>
<dbReference type="InterPro" id="IPR000277">
    <property type="entry name" value="Cys/Met-Metab_PyrdxlP-dep_enz"/>
</dbReference>
<dbReference type="VEuPathDB" id="FungiDB:BO71DRAFT_352962"/>
<sequence>MPTKNLATLALHADDAIPCESDVAPPIHLSTTFEYPQLPEGHPGTGDFIYSRYHTPTRTRLETVLSALIRGPTLTYSTGVAAVHAYLVCLKPKRIAIGSGYYGSRQVANLYQDLTGCEILTFDQLESLREGDVIHLETPVNPTGEAQDIAAFAKKAHERGAYLAVDSTFAPPGLQDPFALGADIVMHSGTKYFGGHHDLLCGTVSVRPEREGDWLQRLMDQRIVLGSVLGSMEGWLGLRSLRTLELRVKRQSENATELVGWLEELRSETGDSSNHVRDAVHSVRHASLQEGDMGWLKEQMPNGFGAVFSLELKTQKMSRRLPAVLNLFQHATSLGGVESQVEWRMLVDASASPTLLRFSIGVENIADLKEDLYRGLGVVAKENAQVVD</sequence>
<dbReference type="InterPro" id="IPR015422">
    <property type="entry name" value="PyrdxlP-dep_Trfase_small"/>
</dbReference>